<dbReference type="NCBIfam" id="TIGR01023">
    <property type="entry name" value="rpmG_bact"/>
    <property type="match status" value="1"/>
</dbReference>
<dbReference type="InterPro" id="IPR001705">
    <property type="entry name" value="Ribosomal_bL33"/>
</dbReference>
<dbReference type="Gene3D" id="2.20.28.120">
    <property type="entry name" value="Ribosomal protein L33"/>
    <property type="match status" value="1"/>
</dbReference>
<dbReference type="NCBIfam" id="NF001860">
    <property type="entry name" value="PRK00595.1"/>
    <property type="match status" value="1"/>
</dbReference>
<dbReference type="STRING" id="1817828.A2722_02465"/>
<dbReference type="Pfam" id="PF00471">
    <property type="entry name" value="Ribosomal_L33"/>
    <property type="match status" value="1"/>
</dbReference>
<comment type="caution">
    <text evidence="6">The sequence shown here is derived from an EMBL/GenBank/DDBJ whole genome shotgun (WGS) entry which is preliminary data.</text>
</comment>
<comment type="similarity">
    <text evidence="1 5">Belongs to the bacterial ribosomal protein bL33 family.</text>
</comment>
<proteinExistence type="inferred from homology"/>
<reference evidence="6 7" key="1">
    <citation type="journal article" date="2016" name="Nat. Commun.">
        <title>Thousands of microbial genomes shed light on interconnected biogeochemical processes in an aquifer system.</title>
        <authorList>
            <person name="Anantharaman K."/>
            <person name="Brown C.T."/>
            <person name="Hug L.A."/>
            <person name="Sharon I."/>
            <person name="Castelle C.J."/>
            <person name="Probst A.J."/>
            <person name="Thomas B.C."/>
            <person name="Singh A."/>
            <person name="Wilkins M.J."/>
            <person name="Karaoz U."/>
            <person name="Brodie E.L."/>
            <person name="Williams K.H."/>
            <person name="Hubbard S.S."/>
            <person name="Banfield J.F."/>
        </authorList>
    </citation>
    <scope>NUCLEOTIDE SEQUENCE [LARGE SCALE GENOMIC DNA]</scope>
</reference>
<gene>
    <name evidence="5" type="primary">rpmG</name>
    <name evidence="6" type="ORF">A2722_02465</name>
</gene>
<accession>A0A1F5PFP6</accession>
<evidence type="ECO:0000256" key="3">
    <source>
        <dbReference type="ARBA" id="ARBA00023274"/>
    </source>
</evidence>
<dbReference type="NCBIfam" id="NF001764">
    <property type="entry name" value="PRK00504.1"/>
    <property type="match status" value="1"/>
</dbReference>
<evidence type="ECO:0000256" key="4">
    <source>
        <dbReference type="ARBA" id="ARBA00035176"/>
    </source>
</evidence>
<dbReference type="InterPro" id="IPR018264">
    <property type="entry name" value="Ribosomal_bL33_CS"/>
</dbReference>
<evidence type="ECO:0000256" key="1">
    <source>
        <dbReference type="ARBA" id="ARBA00007596"/>
    </source>
</evidence>
<dbReference type="SUPFAM" id="SSF57829">
    <property type="entry name" value="Zn-binding ribosomal proteins"/>
    <property type="match status" value="1"/>
</dbReference>
<dbReference type="GO" id="GO:0005840">
    <property type="term" value="C:ribosome"/>
    <property type="evidence" value="ECO:0007669"/>
    <property type="project" value="UniProtKB-KW"/>
</dbReference>
<name>A0A1F5PFP6_9BACT</name>
<keyword evidence="3 5" id="KW-0687">Ribonucleoprotein</keyword>
<dbReference type="GO" id="GO:0003735">
    <property type="term" value="F:structural constituent of ribosome"/>
    <property type="evidence" value="ECO:0007669"/>
    <property type="project" value="InterPro"/>
</dbReference>
<dbReference type="HAMAP" id="MF_00294">
    <property type="entry name" value="Ribosomal_bL33"/>
    <property type="match status" value="1"/>
</dbReference>
<evidence type="ECO:0000313" key="6">
    <source>
        <dbReference type="EMBL" id="OGE88741.1"/>
    </source>
</evidence>
<dbReference type="EMBL" id="MFEO01000030">
    <property type="protein sequence ID" value="OGE88741.1"/>
    <property type="molecule type" value="Genomic_DNA"/>
</dbReference>
<organism evidence="6 7">
    <name type="scientific">Candidatus Doudnabacteria bacterium RIFCSPHIGHO2_01_FULL_50_11</name>
    <dbReference type="NCBI Taxonomy" id="1817828"/>
    <lineage>
        <taxon>Bacteria</taxon>
        <taxon>Candidatus Doudnaibacteriota</taxon>
    </lineage>
</organism>
<dbReference type="GO" id="GO:0005737">
    <property type="term" value="C:cytoplasm"/>
    <property type="evidence" value="ECO:0007669"/>
    <property type="project" value="UniProtKB-ARBA"/>
</dbReference>
<protein>
    <recommendedName>
        <fullName evidence="4 5">Large ribosomal subunit protein bL33</fullName>
    </recommendedName>
</protein>
<keyword evidence="2 5" id="KW-0689">Ribosomal protein</keyword>
<sequence length="55" mass="6382">MAQKHLVKLVCTVCGSSNYYTHRNAKSVTEKLELIKYCKKERKRTLHKEGKVKSS</sequence>
<evidence type="ECO:0000256" key="2">
    <source>
        <dbReference type="ARBA" id="ARBA00022980"/>
    </source>
</evidence>
<dbReference type="InterPro" id="IPR011332">
    <property type="entry name" value="Ribosomal_zn-bd"/>
</dbReference>
<dbReference type="PROSITE" id="PS00582">
    <property type="entry name" value="RIBOSOMAL_L33"/>
    <property type="match status" value="1"/>
</dbReference>
<dbReference type="Proteomes" id="UP000178377">
    <property type="component" value="Unassembled WGS sequence"/>
</dbReference>
<dbReference type="AlphaFoldDB" id="A0A1F5PFP6"/>
<dbReference type="GO" id="GO:0006412">
    <property type="term" value="P:translation"/>
    <property type="evidence" value="ECO:0007669"/>
    <property type="project" value="UniProtKB-UniRule"/>
</dbReference>
<dbReference type="InterPro" id="IPR038584">
    <property type="entry name" value="Ribosomal_bL33_sf"/>
</dbReference>
<evidence type="ECO:0000256" key="5">
    <source>
        <dbReference type="HAMAP-Rule" id="MF_00294"/>
    </source>
</evidence>
<evidence type="ECO:0000313" key="7">
    <source>
        <dbReference type="Proteomes" id="UP000178377"/>
    </source>
</evidence>
<dbReference type="GO" id="GO:1990904">
    <property type="term" value="C:ribonucleoprotein complex"/>
    <property type="evidence" value="ECO:0007669"/>
    <property type="project" value="UniProtKB-KW"/>
</dbReference>